<feature type="domain" description="Major facilitator superfamily (MFS) profile" evidence="6">
    <location>
        <begin position="24"/>
        <end position="518"/>
    </location>
</feature>
<dbReference type="PROSITE" id="PS50850">
    <property type="entry name" value="MFS"/>
    <property type="match status" value="1"/>
</dbReference>
<feature type="transmembrane region" description="Helical" evidence="5">
    <location>
        <begin position="376"/>
        <end position="397"/>
    </location>
</feature>
<reference evidence="7 8" key="1">
    <citation type="submission" date="2024-02" db="EMBL/GenBank/DDBJ databases">
        <authorList>
            <person name="Daric V."/>
            <person name="Darras S."/>
        </authorList>
    </citation>
    <scope>NUCLEOTIDE SEQUENCE [LARGE SCALE GENOMIC DNA]</scope>
</reference>
<feature type="transmembrane region" description="Helical" evidence="5">
    <location>
        <begin position="347"/>
        <end position="364"/>
    </location>
</feature>
<keyword evidence="4 5" id="KW-0472">Membrane</keyword>
<organism evidence="7 8">
    <name type="scientific">Clavelina lepadiformis</name>
    <name type="common">Light-bulb sea squirt</name>
    <name type="synonym">Ascidia lepadiformis</name>
    <dbReference type="NCBI Taxonomy" id="159417"/>
    <lineage>
        <taxon>Eukaryota</taxon>
        <taxon>Metazoa</taxon>
        <taxon>Chordata</taxon>
        <taxon>Tunicata</taxon>
        <taxon>Ascidiacea</taxon>
        <taxon>Aplousobranchia</taxon>
        <taxon>Clavelinidae</taxon>
        <taxon>Clavelina</taxon>
    </lineage>
</organism>
<keyword evidence="3 5" id="KW-1133">Transmembrane helix</keyword>
<keyword evidence="2 5" id="KW-0812">Transmembrane</keyword>
<comment type="caution">
    <text evidence="7">The sequence shown here is derived from an EMBL/GenBank/DDBJ whole genome shotgun (WGS) entry which is preliminary data.</text>
</comment>
<name>A0ABP0GH50_CLALP</name>
<dbReference type="PANTHER" id="PTHR24064">
    <property type="entry name" value="SOLUTE CARRIER FAMILY 22 MEMBER"/>
    <property type="match status" value="1"/>
</dbReference>
<protein>
    <recommendedName>
        <fullName evidence="6">Major facilitator superfamily (MFS) profile domain-containing protein</fullName>
    </recommendedName>
</protein>
<proteinExistence type="predicted"/>
<dbReference type="Gene3D" id="1.20.1250.20">
    <property type="entry name" value="MFS general substrate transporter like domains"/>
    <property type="match status" value="1"/>
</dbReference>
<feature type="transmembrane region" description="Helical" evidence="5">
    <location>
        <begin position="188"/>
        <end position="208"/>
    </location>
</feature>
<evidence type="ECO:0000313" key="7">
    <source>
        <dbReference type="EMBL" id="CAK8691089.1"/>
    </source>
</evidence>
<evidence type="ECO:0000256" key="1">
    <source>
        <dbReference type="ARBA" id="ARBA00004141"/>
    </source>
</evidence>
<feature type="transmembrane region" description="Helical" evidence="5">
    <location>
        <begin position="465"/>
        <end position="487"/>
    </location>
</feature>
<dbReference type="SUPFAM" id="SSF103473">
    <property type="entry name" value="MFS general substrate transporter"/>
    <property type="match status" value="1"/>
</dbReference>
<feature type="transmembrane region" description="Helical" evidence="5">
    <location>
        <begin position="493"/>
        <end position="513"/>
    </location>
</feature>
<keyword evidence="8" id="KW-1185">Reference proteome</keyword>
<sequence length="566" mass="62814">MKYEDLMSHVGKFGIFQKLIAAAMCLNYFAIGLVLMYNVFILYTPPHQCKLGLTENLTTSNATEIPRNEIYESNGTATENPLRSGECYSYGVSGAYNYTQQACTSGWMYDTVEGVTSITTEFDLVCTQAWIKPFIQSIQLGGVMAGSILGGILSDKYGRRRTLLFHGALLIASIFLLGNMPSIEAIEVFSFILGFASSTTTATSVVILHENIPPKSIAFFGFLQMSFSSLGYAFMSLFDFLVPNWRHLMTGTGIITSVVLLPSLFVPETVRWSLENENEKETLKLLETIAKVNCVNTEEKSVKLTLRQADDRKITPDCESAQPLQIKTKIKEGTLDLFKLPFLRRRFIILGISWFSVGLVYFAFGFNTDNLGVSRHLGACLAALMDIPSNIIGFLLVRTIGKRKAFITLSSMAGVFFLLTPGLRKVNVWVGMVSAMLGKLFASGIISLMIVTTPDFFPTSLRNQAFGACFSIGRLGGMLSPFVIYLGENVFEIFPFILMSVMVCAAAVCVFFLPETTGRPLPNTMHEAELLEKYRVRVSCCKKDKRNLYDDDGGELRVMQIEETLS</sequence>
<feature type="transmembrane region" description="Helical" evidence="5">
    <location>
        <begin position="247"/>
        <end position="266"/>
    </location>
</feature>
<dbReference type="EMBL" id="CAWYQH010000119">
    <property type="protein sequence ID" value="CAK8691089.1"/>
    <property type="molecule type" value="Genomic_DNA"/>
</dbReference>
<dbReference type="InterPro" id="IPR036259">
    <property type="entry name" value="MFS_trans_sf"/>
</dbReference>
<dbReference type="PROSITE" id="PS00216">
    <property type="entry name" value="SUGAR_TRANSPORT_1"/>
    <property type="match status" value="1"/>
</dbReference>
<evidence type="ECO:0000256" key="3">
    <source>
        <dbReference type="ARBA" id="ARBA00022989"/>
    </source>
</evidence>
<dbReference type="InterPro" id="IPR005828">
    <property type="entry name" value="MFS_sugar_transport-like"/>
</dbReference>
<feature type="transmembrane region" description="Helical" evidence="5">
    <location>
        <begin position="217"/>
        <end position="235"/>
    </location>
</feature>
<feature type="transmembrane region" description="Helical" evidence="5">
    <location>
        <begin position="404"/>
        <end position="423"/>
    </location>
</feature>
<dbReference type="InterPro" id="IPR020846">
    <property type="entry name" value="MFS_dom"/>
</dbReference>
<dbReference type="Proteomes" id="UP001642483">
    <property type="component" value="Unassembled WGS sequence"/>
</dbReference>
<evidence type="ECO:0000256" key="2">
    <source>
        <dbReference type="ARBA" id="ARBA00022692"/>
    </source>
</evidence>
<evidence type="ECO:0000313" key="8">
    <source>
        <dbReference type="Proteomes" id="UP001642483"/>
    </source>
</evidence>
<evidence type="ECO:0000259" key="6">
    <source>
        <dbReference type="PROSITE" id="PS50850"/>
    </source>
</evidence>
<evidence type="ECO:0000256" key="4">
    <source>
        <dbReference type="ARBA" id="ARBA00023136"/>
    </source>
</evidence>
<dbReference type="Pfam" id="PF00083">
    <property type="entry name" value="Sugar_tr"/>
    <property type="match status" value="1"/>
</dbReference>
<feature type="transmembrane region" description="Helical" evidence="5">
    <location>
        <begin position="20"/>
        <end position="43"/>
    </location>
</feature>
<accession>A0ABP0GH50</accession>
<evidence type="ECO:0000256" key="5">
    <source>
        <dbReference type="SAM" id="Phobius"/>
    </source>
</evidence>
<gene>
    <name evidence="7" type="ORF">CVLEPA_LOCUS23689</name>
</gene>
<feature type="transmembrane region" description="Helical" evidence="5">
    <location>
        <begin position="429"/>
        <end position="453"/>
    </location>
</feature>
<feature type="transmembrane region" description="Helical" evidence="5">
    <location>
        <begin position="163"/>
        <end position="182"/>
    </location>
</feature>
<dbReference type="InterPro" id="IPR005829">
    <property type="entry name" value="Sugar_transporter_CS"/>
</dbReference>
<comment type="subcellular location">
    <subcellularLocation>
        <location evidence="1">Membrane</location>
        <topology evidence="1">Multi-pass membrane protein</topology>
    </subcellularLocation>
</comment>